<keyword evidence="5" id="KW-0934">Plastid</keyword>
<keyword evidence="4" id="KW-0694">RNA-binding</keyword>
<dbReference type="HAMAP" id="MF_01369_B">
    <property type="entry name" value="Ribosomal_uL23_B"/>
    <property type="match status" value="1"/>
</dbReference>
<dbReference type="InterPro" id="IPR013025">
    <property type="entry name" value="Ribosomal_uL23-like"/>
</dbReference>
<comment type="similarity">
    <text evidence="1 4">Belongs to the universal ribosomal protein uL23 family.</text>
</comment>
<dbReference type="NCBIfam" id="NF004363">
    <property type="entry name" value="PRK05738.2-4"/>
    <property type="match status" value="1"/>
</dbReference>
<keyword evidence="2 4" id="KW-0689">Ribosomal protein</keyword>
<dbReference type="GO" id="GO:0006412">
    <property type="term" value="P:translation"/>
    <property type="evidence" value="ECO:0007669"/>
    <property type="project" value="UniProtKB-UniRule"/>
</dbReference>
<evidence type="ECO:0000256" key="1">
    <source>
        <dbReference type="ARBA" id="ARBA00006700"/>
    </source>
</evidence>
<evidence type="ECO:0000256" key="3">
    <source>
        <dbReference type="ARBA" id="ARBA00023274"/>
    </source>
</evidence>
<dbReference type="GO" id="GO:0009507">
    <property type="term" value="C:chloroplast"/>
    <property type="evidence" value="ECO:0007669"/>
    <property type="project" value="UniProtKB-SubCell"/>
</dbReference>
<comment type="subcellular location">
    <subcellularLocation>
        <location evidence="4">Plastid</location>
        <location evidence="4">Chloroplast</location>
    </subcellularLocation>
</comment>
<proteinExistence type="inferred from homology"/>
<evidence type="ECO:0000256" key="2">
    <source>
        <dbReference type="ARBA" id="ARBA00022980"/>
    </source>
</evidence>
<keyword evidence="5" id="KW-0150">Chloroplast</keyword>
<evidence type="ECO:0000313" key="5">
    <source>
        <dbReference type="EMBL" id="UXD06297.1"/>
    </source>
</evidence>
<dbReference type="SUPFAM" id="SSF54189">
    <property type="entry name" value="Ribosomal proteins S24e, L23 and L15e"/>
    <property type="match status" value="1"/>
</dbReference>
<dbReference type="GO" id="GO:0003735">
    <property type="term" value="F:structural constituent of ribosome"/>
    <property type="evidence" value="ECO:0007669"/>
    <property type="project" value="InterPro"/>
</dbReference>
<accession>A0A977PIH4</accession>
<sequence>MNFIYILPSTINSMIDLVKYPVLTEKATRLLEKNQYTFDVDLRLNKTVIKSTIEELFKVKVVAVNTYIPPRKKRRLGRFAGFKPAYKRVILTLKSDDTIPLFPES</sequence>
<dbReference type="AlphaFoldDB" id="A0A977PIH4"/>
<dbReference type="InterPro" id="IPR012678">
    <property type="entry name" value="Ribosomal_uL23/eL15/eS24_sf"/>
</dbReference>
<dbReference type="Pfam" id="PF00276">
    <property type="entry name" value="Ribosomal_L23"/>
    <property type="match status" value="1"/>
</dbReference>
<organism evidence="5">
    <name type="scientific">Eutreptiella eupharyngea</name>
    <dbReference type="NCBI Taxonomy" id="215702"/>
    <lineage>
        <taxon>Eukaryota</taxon>
        <taxon>Discoba</taxon>
        <taxon>Euglenozoa</taxon>
        <taxon>Euglenida</taxon>
        <taxon>Spirocuta</taxon>
        <taxon>Euglenophyceae</taxon>
        <taxon>Eutreptiales</taxon>
        <taxon>Eutreptiaceae</taxon>
        <taxon>Eutreptiella</taxon>
    </lineage>
</organism>
<reference evidence="5" key="2">
    <citation type="journal article" date="2022" name="Mol. Phylogenet. Evol.">
        <title>Maturyoshka: A maturase inside a maturase, and other peculiarities of the novel chloroplast genomes of marine euglenophytes.</title>
        <authorList>
            <person name="Maciszewski K."/>
            <person name="Dabbagh N."/>
            <person name="Preisfeld A."/>
            <person name="Karnkowska A."/>
        </authorList>
    </citation>
    <scope>NUCLEOTIDE SEQUENCE</scope>
    <source>
        <strain evidence="5">K-0027</strain>
    </source>
</reference>
<dbReference type="NCBIfam" id="NF004368">
    <property type="entry name" value="PRK05738.3-4"/>
    <property type="match status" value="1"/>
</dbReference>
<gene>
    <name evidence="4" type="primary">rpl23</name>
</gene>
<dbReference type="InterPro" id="IPR012677">
    <property type="entry name" value="Nucleotide-bd_a/b_plait_sf"/>
</dbReference>
<reference evidence="5" key="1">
    <citation type="submission" date="2021-09" db="EMBL/GenBank/DDBJ databases">
        <authorList>
            <person name="Maciszewski K."/>
            <person name="Dabbagh N."/>
            <person name="Preisfeld A."/>
            <person name="Karnkowska A."/>
        </authorList>
    </citation>
    <scope>NUCLEOTIDE SEQUENCE</scope>
    <source>
        <strain evidence="5">K-0027</strain>
    </source>
</reference>
<dbReference type="PANTHER" id="PTHR11620">
    <property type="entry name" value="60S RIBOSOMAL PROTEIN L23A"/>
    <property type="match status" value="1"/>
</dbReference>
<comment type="subunit">
    <text evidence="4">Part of the 50S ribosomal subunit.</text>
</comment>
<comment type="function">
    <text evidence="4">Binds to 23S rRNA.</text>
</comment>
<dbReference type="GO" id="GO:0005840">
    <property type="term" value="C:ribosome"/>
    <property type="evidence" value="ECO:0007669"/>
    <property type="project" value="UniProtKB-KW"/>
</dbReference>
<dbReference type="EMBL" id="OK136184">
    <property type="protein sequence ID" value="UXD06297.1"/>
    <property type="molecule type" value="Genomic_DNA"/>
</dbReference>
<keyword evidence="4" id="KW-0699">rRNA-binding</keyword>
<dbReference type="Gene3D" id="3.30.70.330">
    <property type="match status" value="1"/>
</dbReference>
<geneLocation type="chloroplast" evidence="5"/>
<dbReference type="GO" id="GO:0019843">
    <property type="term" value="F:rRNA binding"/>
    <property type="evidence" value="ECO:0007669"/>
    <property type="project" value="UniProtKB-UniRule"/>
</dbReference>
<keyword evidence="3 4" id="KW-0687">Ribonucleoprotein</keyword>
<name>A0A977PIH4_9EUGL</name>
<dbReference type="GO" id="GO:1990904">
    <property type="term" value="C:ribonucleoprotein complex"/>
    <property type="evidence" value="ECO:0007669"/>
    <property type="project" value="UniProtKB-KW"/>
</dbReference>
<protein>
    <recommendedName>
        <fullName evidence="4">Large ribosomal subunit protein uL23c</fullName>
    </recommendedName>
</protein>
<evidence type="ECO:0000256" key="4">
    <source>
        <dbReference type="HAMAP-Rule" id="MF_01369"/>
    </source>
</evidence>